<dbReference type="InParanoid" id="K3WJ51"/>
<dbReference type="Proteomes" id="UP000019132">
    <property type="component" value="Unassembled WGS sequence"/>
</dbReference>
<dbReference type="AlphaFoldDB" id="K3WJ51"/>
<name>K3WJ51_GLOUD</name>
<sequence>MNELKSYMRCRQRLLLRLEQMQKQSRSEQKGSEDDVIPAYVVQLFAKPKNHMEAHLRVLAQSVKMVEDEQLFYKWINSLLVTYSFRGNGSKTSDAPFAKSFPAFSQEIQATQALFQTNFAAYQELGKRFELEWKKWRQEKQKSRSQLQQMEVKMERISQDVASRELFDPQKLFLQSAQSWETQRCKINDALERQTKQQQVAFPCEQDLESLKSQLDRVLKEISTEYCHAQFR</sequence>
<dbReference type="eggNOG" id="ENOG502S6R0">
    <property type="taxonomic scope" value="Eukaryota"/>
</dbReference>
<protein>
    <submittedName>
        <fullName evidence="1">Uncharacterized protein</fullName>
    </submittedName>
</protein>
<evidence type="ECO:0000313" key="1">
    <source>
        <dbReference type="EnsemblProtists" id="PYU1_T004993"/>
    </source>
</evidence>
<evidence type="ECO:0000313" key="2">
    <source>
        <dbReference type="Proteomes" id="UP000019132"/>
    </source>
</evidence>
<dbReference type="HOGENOM" id="CLU_1196945_0_0_1"/>
<dbReference type="EnsemblProtists" id="PYU1_T004993">
    <property type="protein sequence ID" value="PYU1_T004993"/>
    <property type="gene ID" value="PYU1_G004982"/>
</dbReference>
<proteinExistence type="predicted"/>
<reference evidence="2" key="2">
    <citation type="submission" date="2010-04" db="EMBL/GenBank/DDBJ databases">
        <authorList>
            <person name="Buell R."/>
            <person name="Hamilton J."/>
            <person name="Hostetler J."/>
        </authorList>
    </citation>
    <scope>NUCLEOTIDE SEQUENCE [LARGE SCALE GENOMIC DNA]</scope>
    <source>
        <strain evidence="2">DAOM:BR144</strain>
    </source>
</reference>
<dbReference type="VEuPathDB" id="FungiDB:PYU1_G004982"/>
<dbReference type="OMA" id="FYKWING"/>
<dbReference type="EMBL" id="GL376564">
    <property type="status" value="NOT_ANNOTATED_CDS"/>
    <property type="molecule type" value="Genomic_DNA"/>
</dbReference>
<organism evidence="1 2">
    <name type="scientific">Globisporangium ultimum (strain ATCC 200006 / CBS 805.95 / DAOM BR144)</name>
    <name type="common">Pythium ultimum</name>
    <dbReference type="NCBI Taxonomy" id="431595"/>
    <lineage>
        <taxon>Eukaryota</taxon>
        <taxon>Sar</taxon>
        <taxon>Stramenopiles</taxon>
        <taxon>Oomycota</taxon>
        <taxon>Peronosporomycetes</taxon>
        <taxon>Pythiales</taxon>
        <taxon>Pythiaceae</taxon>
        <taxon>Globisporangium</taxon>
    </lineage>
</organism>
<reference evidence="2" key="1">
    <citation type="journal article" date="2010" name="Genome Biol.">
        <title>Genome sequence of the necrotrophic plant pathogen Pythium ultimum reveals original pathogenicity mechanisms and effector repertoire.</title>
        <authorList>
            <person name="Levesque C.A."/>
            <person name="Brouwer H."/>
            <person name="Cano L."/>
            <person name="Hamilton J.P."/>
            <person name="Holt C."/>
            <person name="Huitema E."/>
            <person name="Raffaele S."/>
            <person name="Robideau G.P."/>
            <person name="Thines M."/>
            <person name="Win J."/>
            <person name="Zerillo M.M."/>
            <person name="Beakes G.W."/>
            <person name="Boore J.L."/>
            <person name="Busam D."/>
            <person name="Dumas B."/>
            <person name="Ferriera S."/>
            <person name="Fuerstenberg S.I."/>
            <person name="Gachon C.M."/>
            <person name="Gaulin E."/>
            <person name="Govers F."/>
            <person name="Grenville-Briggs L."/>
            <person name="Horner N."/>
            <person name="Hostetler J."/>
            <person name="Jiang R.H."/>
            <person name="Johnson J."/>
            <person name="Krajaejun T."/>
            <person name="Lin H."/>
            <person name="Meijer H.J."/>
            <person name="Moore B."/>
            <person name="Morris P."/>
            <person name="Phuntmart V."/>
            <person name="Puiu D."/>
            <person name="Shetty J."/>
            <person name="Stajich J.E."/>
            <person name="Tripathy S."/>
            <person name="Wawra S."/>
            <person name="van West P."/>
            <person name="Whitty B.R."/>
            <person name="Coutinho P.M."/>
            <person name="Henrissat B."/>
            <person name="Martin F."/>
            <person name="Thomas P.D."/>
            <person name="Tyler B.M."/>
            <person name="De Vries R.P."/>
            <person name="Kamoun S."/>
            <person name="Yandell M."/>
            <person name="Tisserat N."/>
            <person name="Buell C.R."/>
        </authorList>
    </citation>
    <scope>NUCLEOTIDE SEQUENCE</scope>
    <source>
        <strain evidence="2">DAOM:BR144</strain>
    </source>
</reference>
<keyword evidence="2" id="KW-1185">Reference proteome</keyword>
<reference evidence="1" key="3">
    <citation type="submission" date="2015-02" db="UniProtKB">
        <authorList>
            <consortium name="EnsemblProtists"/>
        </authorList>
    </citation>
    <scope>IDENTIFICATION</scope>
    <source>
        <strain evidence="1">DAOM BR144</strain>
    </source>
</reference>
<accession>K3WJ51</accession>